<sequence>PRFKHTAPSQKQQRADRVASAEPPPPWHARKVAELEKQLAAAREQLATGGKTGSNAMEVDVDSGELPPQTTAQIRVRLDEIDEATRAIKDLKDPCFEKAREDLEAERKRLRVDLEASKPVPAQLRSLSFQSAKWNSKKEQLVVEAEQAILQIAEEQTRLASTVPRPPPSSTVAGELVAALGITVDKLGGILAGLGDDGQVQAKLDSALEEVRVLEERKRQERAVPEAAQQEKTEPQREAAPPDDARPAPGGVDVPTPDDTNLEELRAFLGRAGVAVQPEADEAAIRGGVRKLAEGLNEWRTEKRAKVQAGPQPLDSRPRRGAELDGSSHGAGGLVAKGRGKGRARRAAAARVVDASPLAPGPTRAADGRSAAPSGPLATEQAGSKGSLATLNCSSEKQLLGYMAHCSHTVVAVQEHHVAPDDLADAQHRLLDAGWQGIWAAADPTGNGGTQAGLAVLARPNVLITRGPCLNGQTELAGGRALPAQVHWGVPGGVVLVSVHLYVNEG</sequence>
<feature type="region of interest" description="Disordered" evidence="1">
    <location>
        <begin position="1"/>
        <end position="28"/>
    </location>
</feature>
<dbReference type="SUPFAM" id="SSF56219">
    <property type="entry name" value="DNase I-like"/>
    <property type="match status" value="1"/>
</dbReference>
<evidence type="ECO:0000313" key="3">
    <source>
        <dbReference type="Proteomes" id="UP001189429"/>
    </source>
</evidence>
<dbReference type="InterPro" id="IPR036691">
    <property type="entry name" value="Endo/exonu/phosph_ase_sf"/>
</dbReference>
<feature type="region of interest" description="Disordered" evidence="1">
    <location>
        <begin position="216"/>
        <end position="259"/>
    </location>
</feature>
<feature type="region of interest" description="Disordered" evidence="1">
    <location>
        <begin position="40"/>
        <end position="68"/>
    </location>
</feature>
<proteinExistence type="predicted"/>
<keyword evidence="3" id="KW-1185">Reference proteome</keyword>
<evidence type="ECO:0000256" key="1">
    <source>
        <dbReference type="SAM" id="MobiDB-lite"/>
    </source>
</evidence>
<protein>
    <submittedName>
        <fullName evidence="2">Uncharacterized protein</fullName>
    </submittedName>
</protein>
<feature type="non-terminal residue" evidence="2">
    <location>
        <position position="1"/>
    </location>
</feature>
<evidence type="ECO:0000313" key="2">
    <source>
        <dbReference type="EMBL" id="CAK0847681.1"/>
    </source>
</evidence>
<comment type="caution">
    <text evidence="2">The sequence shown here is derived from an EMBL/GenBank/DDBJ whole genome shotgun (WGS) entry which is preliminary data.</text>
</comment>
<organism evidence="2 3">
    <name type="scientific">Prorocentrum cordatum</name>
    <dbReference type="NCBI Taxonomy" id="2364126"/>
    <lineage>
        <taxon>Eukaryota</taxon>
        <taxon>Sar</taxon>
        <taxon>Alveolata</taxon>
        <taxon>Dinophyceae</taxon>
        <taxon>Prorocentrales</taxon>
        <taxon>Prorocentraceae</taxon>
        <taxon>Prorocentrum</taxon>
    </lineage>
</organism>
<feature type="region of interest" description="Disordered" evidence="1">
    <location>
        <begin position="302"/>
        <end position="386"/>
    </location>
</feature>
<feature type="non-terminal residue" evidence="2">
    <location>
        <position position="506"/>
    </location>
</feature>
<dbReference type="EMBL" id="CAUYUJ010014920">
    <property type="protein sequence ID" value="CAK0847681.1"/>
    <property type="molecule type" value="Genomic_DNA"/>
</dbReference>
<gene>
    <name evidence="2" type="ORF">PCOR1329_LOCUS40821</name>
</gene>
<reference evidence="2" key="1">
    <citation type="submission" date="2023-10" db="EMBL/GenBank/DDBJ databases">
        <authorList>
            <person name="Chen Y."/>
            <person name="Shah S."/>
            <person name="Dougan E. K."/>
            <person name="Thang M."/>
            <person name="Chan C."/>
        </authorList>
    </citation>
    <scope>NUCLEOTIDE SEQUENCE [LARGE SCALE GENOMIC DNA]</scope>
</reference>
<accession>A0ABN9TNS7</accession>
<feature type="compositionally biased region" description="Basic and acidic residues" evidence="1">
    <location>
        <begin position="216"/>
        <end position="237"/>
    </location>
</feature>
<dbReference type="Proteomes" id="UP001189429">
    <property type="component" value="Unassembled WGS sequence"/>
</dbReference>
<feature type="compositionally biased region" description="Basic residues" evidence="1">
    <location>
        <begin position="338"/>
        <end position="348"/>
    </location>
</feature>
<name>A0ABN9TNS7_9DINO</name>